<dbReference type="EMBL" id="CP015249">
    <property type="protein sequence ID" value="ANB16420.1"/>
    <property type="molecule type" value="Genomic_DNA"/>
</dbReference>
<accession>A0A161HIV6</accession>
<feature type="signal peptide" evidence="2">
    <location>
        <begin position="1"/>
        <end position="19"/>
    </location>
</feature>
<feature type="region of interest" description="Disordered" evidence="1">
    <location>
        <begin position="95"/>
        <end position="125"/>
    </location>
</feature>
<evidence type="ECO:0000256" key="2">
    <source>
        <dbReference type="SAM" id="SignalP"/>
    </source>
</evidence>
<sequence>MKRHVVFFMGLIGSTVVAAATLDSSKPGSRPFDDGDTLLWGLHDGARCTGLCIRTERQGNVIVTHVHGADGELVKTDTHALIKGRGQPIPLSTFVSATGTPGDGSASPPSAGASGSVSQSQPYTSGKTHWMQTTTFHYVKGALRDVKVEYVQYTVP</sequence>
<dbReference type="Proteomes" id="UP000076830">
    <property type="component" value="Chromosome"/>
</dbReference>
<feature type="compositionally biased region" description="Low complexity" evidence="1">
    <location>
        <begin position="104"/>
        <end position="122"/>
    </location>
</feature>
<reference evidence="3 4" key="1">
    <citation type="submission" date="2016-04" db="EMBL/GenBank/DDBJ databases">
        <title>Complete genome sequence of Dokdonella koreensis DS-123T.</title>
        <authorList>
            <person name="Kim J.F."/>
            <person name="Lee H."/>
            <person name="Kwak M.-J."/>
        </authorList>
    </citation>
    <scope>NUCLEOTIDE SEQUENCE [LARGE SCALE GENOMIC DNA]</scope>
    <source>
        <strain evidence="3 4">DS-123</strain>
    </source>
</reference>
<dbReference type="AlphaFoldDB" id="A0A161HIV6"/>
<gene>
    <name evidence="3" type="ORF">I596_383</name>
</gene>
<feature type="chain" id="PRO_5007822766" description="Secreted protein" evidence="2">
    <location>
        <begin position="20"/>
        <end position="156"/>
    </location>
</feature>
<organism evidence="3 4">
    <name type="scientific">Dokdonella koreensis DS-123</name>
    <dbReference type="NCBI Taxonomy" id="1300342"/>
    <lineage>
        <taxon>Bacteria</taxon>
        <taxon>Pseudomonadati</taxon>
        <taxon>Pseudomonadota</taxon>
        <taxon>Gammaproteobacteria</taxon>
        <taxon>Lysobacterales</taxon>
        <taxon>Rhodanobacteraceae</taxon>
        <taxon>Dokdonella</taxon>
    </lineage>
</organism>
<keyword evidence="2" id="KW-0732">Signal</keyword>
<dbReference type="RefSeq" id="WP_067643311.1">
    <property type="nucleotide sequence ID" value="NZ_CP015249.1"/>
</dbReference>
<protein>
    <recommendedName>
        <fullName evidence="5">Secreted protein</fullName>
    </recommendedName>
</protein>
<proteinExistence type="predicted"/>
<evidence type="ECO:0008006" key="5">
    <source>
        <dbReference type="Google" id="ProtNLM"/>
    </source>
</evidence>
<evidence type="ECO:0000313" key="4">
    <source>
        <dbReference type="Proteomes" id="UP000076830"/>
    </source>
</evidence>
<keyword evidence="4" id="KW-1185">Reference proteome</keyword>
<name>A0A161HIV6_9GAMM</name>
<dbReference type="KEGG" id="dko:I596_383"/>
<evidence type="ECO:0000256" key="1">
    <source>
        <dbReference type="SAM" id="MobiDB-lite"/>
    </source>
</evidence>
<evidence type="ECO:0000313" key="3">
    <source>
        <dbReference type="EMBL" id="ANB16420.1"/>
    </source>
</evidence>